<keyword evidence="3" id="KW-1185">Reference proteome</keyword>
<proteinExistence type="predicted"/>
<dbReference type="Gene3D" id="1.20.5.190">
    <property type="match status" value="1"/>
</dbReference>
<feature type="region of interest" description="Disordered" evidence="1">
    <location>
        <begin position="1"/>
        <end position="88"/>
    </location>
</feature>
<dbReference type="EMBL" id="JAPTSV010000013">
    <property type="protein sequence ID" value="KAJ1521234.1"/>
    <property type="molecule type" value="Genomic_DNA"/>
</dbReference>
<dbReference type="Proteomes" id="UP001075354">
    <property type="component" value="Chromosome 13"/>
</dbReference>
<comment type="caution">
    <text evidence="2">The sequence shown here is derived from an EMBL/GenBank/DDBJ whole genome shotgun (WGS) entry which is preliminary data.</text>
</comment>
<feature type="compositionally biased region" description="Acidic residues" evidence="1">
    <location>
        <begin position="73"/>
        <end position="88"/>
    </location>
</feature>
<evidence type="ECO:0000313" key="2">
    <source>
        <dbReference type="EMBL" id="KAJ1521234.1"/>
    </source>
</evidence>
<accession>A0AAV7XBQ5</accession>
<feature type="region of interest" description="Disordered" evidence="1">
    <location>
        <begin position="100"/>
        <end position="181"/>
    </location>
</feature>
<evidence type="ECO:0000256" key="1">
    <source>
        <dbReference type="SAM" id="MobiDB-lite"/>
    </source>
</evidence>
<dbReference type="Pfam" id="PF00612">
    <property type="entry name" value="IQ"/>
    <property type="match status" value="1"/>
</dbReference>
<sequence length="181" mass="19127">MGCNSSSTAVGPLNGVNEDAVSNAAESGPTPASSAASRATCVRCKAKEADDGDVNGEALPPPRASREVREVPDGEDEEAVDIDLEDPELEQAATRIQAAFRGHRARQQQEPSQEADAPAAPAAPAATMASDEPTKEQLEADFDPNDKGELTQPNTKIRLNRGARKPARPRVHFRSLSPPPL</sequence>
<dbReference type="CDD" id="cd23767">
    <property type="entry name" value="IQCD"/>
    <property type="match status" value="1"/>
</dbReference>
<protein>
    <submittedName>
        <fullName evidence="2">Uncharacterized protein</fullName>
    </submittedName>
</protein>
<evidence type="ECO:0000313" key="3">
    <source>
        <dbReference type="Proteomes" id="UP001075354"/>
    </source>
</evidence>
<organism evidence="2 3">
    <name type="scientific">Megalurothrips usitatus</name>
    <name type="common">bean blossom thrips</name>
    <dbReference type="NCBI Taxonomy" id="439358"/>
    <lineage>
        <taxon>Eukaryota</taxon>
        <taxon>Metazoa</taxon>
        <taxon>Ecdysozoa</taxon>
        <taxon>Arthropoda</taxon>
        <taxon>Hexapoda</taxon>
        <taxon>Insecta</taxon>
        <taxon>Pterygota</taxon>
        <taxon>Neoptera</taxon>
        <taxon>Paraneoptera</taxon>
        <taxon>Thysanoptera</taxon>
        <taxon>Terebrantia</taxon>
        <taxon>Thripoidea</taxon>
        <taxon>Thripidae</taxon>
        <taxon>Megalurothrips</taxon>
    </lineage>
</organism>
<dbReference type="SMART" id="SM00015">
    <property type="entry name" value="IQ"/>
    <property type="match status" value="1"/>
</dbReference>
<name>A0AAV7XBQ5_9NEOP</name>
<gene>
    <name evidence="2" type="ORF">ONE63_002919</name>
</gene>
<feature type="compositionally biased region" description="Low complexity" evidence="1">
    <location>
        <begin position="24"/>
        <end position="40"/>
    </location>
</feature>
<feature type="compositionally biased region" description="Low complexity" evidence="1">
    <location>
        <begin position="115"/>
        <end position="126"/>
    </location>
</feature>
<feature type="compositionally biased region" description="Basic residues" evidence="1">
    <location>
        <begin position="158"/>
        <end position="173"/>
    </location>
</feature>
<feature type="compositionally biased region" description="Basic and acidic residues" evidence="1">
    <location>
        <begin position="132"/>
        <end position="149"/>
    </location>
</feature>
<dbReference type="PROSITE" id="PS50096">
    <property type="entry name" value="IQ"/>
    <property type="match status" value="1"/>
</dbReference>
<reference evidence="2" key="1">
    <citation type="submission" date="2022-12" db="EMBL/GenBank/DDBJ databases">
        <title>Chromosome-level genome assembly of the bean flower thrips Megalurothrips usitatus.</title>
        <authorList>
            <person name="Ma L."/>
            <person name="Liu Q."/>
            <person name="Li H."/>
            <person name="Cai W."/>
        </authorList>
    </citation>
    <scope>NUCLEOTIDE SEQUENCE</scope>
    <source>
        <strain evidence="2">Cailab_2022a</strain>
    </source>
</reference>
<dbReference type="InterPro" id="IPR000048">
    <property type="entry name" value="IQ_motif_EF-hand-BS"/>
</dbReference>
<dbReference type="AlphaFoldDB" id="A0AAV7XBQ5"/>